<evidence type="ECO:0000313" key="1">
    <source>
        <dbReference type="EMBL" id="AEV32390.1"/>
    </source>
</evidence>
<name>G8R7N7_OWEHD</name>
<proteinExistence type="predicted"/>
<accession>G8R7N7</accession>
<protein>
    <recommendedName>
        <fullName evidence="3">Glycosyltransferase family 1 protein</fullName>
    </recommendedName>
</protein>
<evidence type="ECO:0000313" key="2">
    <source>
        <dbReference type="Proteomes" id="UP000005631"/>
    </source>
</evidence>
<evidence type="ECO:0008006" key="3">
    <source>
        <dbReference type="Google" id="ProtNLM"/>
    </source>
</evidence>
<gene>
    <name evidence="1" type="ordered locus">Oweho_1393</name>
</gene>
<dbReference type="KEGG" id="oho:Oweho_1393"/>
<sequence>MVRIHFFIPDNPNPLNFRYYHAIVVLAEGLKKEKIEYFGNTDYWYDPINQEYLITKAPEKYRADVNIYLGKCFEEAKIRIDKSRVNILLDTSDGMFTCSSEKRFMQFDLIFKAHYNSNYNYSEKVKPWPFALSNRIIDTIDETRVSKQEDKVLVNFRGGHTLRKLVIANFHPLLADKYLIDDSTEVKLKTSDFERIENVKDIHKSYLYQTAQRHNPKYFERLNGALFTSVFGGFVMLKPIRKYKMRPPFRQLFKHQVLLSGIKINSKNYFMYQYDSWRFWESLYADTVPIHLDFEEWGAVLPVMPVNGVHYIGVKNFDFEACAEYIKSLSHEQIKQIAENGKKWVIENYTPAKVTQYVVEEINKMKKLK</sequence>
<reference evidence="1 2" key="1">
    <citation type="journal article" date="2012" name="Stand. Genomic Sci.">
        <title>Genome sequence of the orange-pigmented seawater bacterium Owenweeksia hongkongensis type strain (UST20020801(T)).</title>
        <authorList>
            <person name="Riedel T."/>
            <person name="Held B."/>
            <person name="Nolan M."/>
            <person name="Lucas S."/>
            <person name="Lapidus A."/>
            <person name="Tice H."/>
            <person name="Del Rio T.G."/>
            <person name="Cheng J.F."/>
            <person name="Han C."/>
            <person name="Tapia R."/>
            <person name="Goodwin L.A."/>
            <person name="Pitluck S."/>
            <person name="Liolios K."/>
            <person name="Mavromatis K."/>
            <person name="Pagani I."/>
            <person name="Ivanova N."/>
            <person name="Mikhailova N."/>
            <person name="Pati A."/>
            <person name="Chen A."/>
            <person name="Palaniappan K."/>
            <person name="Rohde M."/>
            <person name="Tindall B.J."/>
            <person name="Detter J.C."/>
            <person name="Goker M."/>
            <person name="Woyke T."/>
            <person name="Bristow J."/>
            <person name="Eisen J.A."/>
            <person name="Markowitz V."/>
            <person name="Hugenholtz P."/>
            <person name="Klenk H.P."/>
            <person name="Kyrpides N.C."/>
        </authorList>
    </citation>
    <scope>NUCLEOTIDE SEQUENCE</scope>
    <source>
        <strain evidence="2">DSM 17368 / JCM 12287 / NRRL B-23963</strain>
    </source>
</reference>
<dbReference type="EMBL" id="CP003156">
    <property type="protein sequence ID" value="AEV32390.1"/>
    <property type="molecule type" value="Genomic_DNA"/>
</dbReference>
<dbReference type="AlphaFoldDB" id="G8R7N7"/>
<dbReference type="HOGENOM" id="CLU_690233_0_0_10"/>
<dbReference type="Proteomes" id="UP000005631">
    <property type="component" value="Chromosome"/>
</dbReference>
<keyword evidence="2" id="KW-1185">Reference proteome</keyword>
<dbReference type="eggNOG" id="ENOG502Z9C0">
    <property type="taxonomic scope" value="Bacteria"/>
</dbReference>
<organism evidence="1 2">
    <name type="scientific">Owenweeksia hongkongensis (strain DSM 17368 / CIP 108786 / JCM 12287 / NRRL B-23963 / UST20020801)</name>
    <dbReference type="NCBI Taxonomy" id="926562"/>
    <lineage>
        <taxon>Bacteria</taxon>
        <taxon>Pseudomonadati</taxon>
        <taxon>Bacteroidota</taxon>
        <taxon>Flavobacteriia</taxon>
        <taxon>Flavobacteriales</taxon>
        <taxon>Owenweeksiaceae</taxon>
        <taxon>Owenweeksia</taxon>
    </lineage>
</organism>